<gene>
    <name evidence="1" type="ORF">METZ01_LOCUS58103</name>
</gene>
<dbReference type="SFLD" id="SFLDS00003">
    <property type="entry name" value="Haloacid_Dehalogenase"/>
    <property type="match status" value="1"/>
</dbReference>
<dbReference type="InterPro" id="IPR006439">
    <property type="entry name" value="HAD-SF_hydro_IA"/>
</dbReference>
<proteinExistence type="predicted"/>
<dbReference type="Gene3D" id="3.40.50.1000">
    <property type="entry name" value="HAD superfamily/HAD-like"/>
    <property type="match status" value="1"/>
</dbReference>
<name>A0A381SP53_9ZZZZ</name>
<dbReference type="SFLD" id="SFLDG01129">
    <property type="entry name" value="C1.5:_HAD__Beta-PGM__Phosphata"/>
    <property type="match status" value="1"/>
</dbReference>
<dbReference type="Pfam" id="PF00702">
    <property type="entry name" value="Hydrolase"/>
    <property type="match status" value="1"/>
</dbReference>
<dbReference type="AlphaFoldDB" id="A0A381SP53"/>
<dbReference type="InterPro" id="IPR023198">
    <property type="entry name" value="PGP-like_dom2"/>
</dbReference>
<evidence type="ECO:0008006" key="2">
    <source>
        <dbReference type="Google" id="ProtNLM"/>
    </source>
</evidence>
<dbReference type="InterPro" id="IPR036412">
    <property type="entry name" value="HAD-like_sf"/>
</dbReference>
<dbReference type="Gene3D" id="1.10.150.240">
    <property type="entry name" value="Putative phosphatase, domain 2"/>
    <property type="match status" value="1"/>
</dbReference>
<dbReference type="NCBIfam" id="TIGR01549">
    <property type="entry name" value="HAD-SF-IA-v1"/>
    <property type="match status" value="1"/>
</dbReference>
<organism evidence="1">
    <name type="scientific">marine metagenome</name>
    <dbReference type="NCBI Taxonomy" id="408172"/>
    <lineage>
        <taxon>unclassified sequences</taxon>
        <taxon>metagenomes</taxon>
        <taxon>ecological metagenomes</taxon>
    </lineage>
</organism>
<dbReference type="GO" id="GO:0006281">
    <property type="term" value="P:DNA repair"/>
    <property type="evidence" value="ECO:0007669"/>
    <property type="project" value="TreeGrafter"/>
</dbReference>
<evidence type="ECO:0000313" key="1">
    <source>
        <dbReference type="EMBL" id="SVA05249.1"/>
    </source>
</evidence>
<dbReference type="InterPro" id="IPR050155">
    <property type="entry name" value="HAD-like_hydrolase_sf"/>
</dbReference>
<dbReference type="InterPro" id="IPR023214">
    <property type="entry name" value="HAD_sf"/>
</dbReference>
<dbReference type="PANTHER" id="PTHR43434:SF22">
    <property type="entry name" value="PHOSPHOGLYCOLATE PHOSPHATASE"/>
    <property type="match status" value="1"/>
</dbReference>
<accession>A0A381SP53</accession>
<protein>
    <recommendedName>
        <fullName evidence="2">Phosphoglycolate phosphatase</fullName>
    </recommendedName>
</protein>
<sequence length="250" mass="26852">MANLNLRDCVFDAKVLVFDKDGTLIDFHTIWGARMVSAAESMVSACKGDDDLRDRLFRTVGYSLERNQTFGSGPLAVAPIAELETIVATVLYQAGISWDEAVTLAVEHLTKRMVAPPAADEIRPRANLVSLLRTFRDAEIRVAVATTDNRLPAENCLEVLGIESLIEQLLCGDDRTGPRKPDPAVLLDIAESFGAPIDQVIMVGDTVSDLKMAKAAGAMAVAITGGAGSREALEQQADIVIDSLEEISVI</sequence>
<reference evidence="1" key="1">
    <citation type="submission" date="2018-05" db="EMBL/GenBank/DDBJ databases">
        <authorList>
            <person name="Lanie J.A."/>
            <person name="Ng W.-L."/>
            <person name="Kazmierczak K.M."/>
            <person name="Andrzejewski T.M."/>
            <person name="Davidsen T.M."/>
            <person name="Wayne K.J."/>
            <person name="Tettelin H."/>
            <person name="Glass J.I."/>
            <person name="Rusch D."/>
            <person name="Podicherti R."/>
            <person name="Tsui H.-C.T."/>
            <person name="Winkler M.E."/>
        </authorList>
    </citation>
    <scope>NUCLEOTIDE SEQUENCE</scope>
</reference>
<dbReference type="SUPFAM" id="SSF56784">
    <property type="entry name" value="HAD-like"/>
    <property type="match status" value="1"/>
</dbReference>
<dbReference type="GO" id="GO:0008967">
    <property type="term" value="F:phosphoglycolate phosphatase activity"/>
    <property type="evidence" value="ECO:0007669"/>
    <property type="project" value="TreeGrafter"/>
</dbReference>
<dbReference type="PANTHER" id="PTHR43434">
    <property type="entry name" value="PHOSPHOGLYCOLATE PHOSPHATASE"/>
    <property type="match status" value="1"/>
</dbReference>
<dbReference type="EMBL" id="UINC01003317">
    <property type="protein sequence ID" value="SVA05249.1"/>
    <property type="molecule type" value="Genomic_DNA"/>
</dbReference>